<dbReference type="AlphaFoldDB" id="A0A430QFZ3"/>
<keyword evidence="2" id="KW-1185">Reference proteome</keyword>
<gene>
    <name evidence="1" type="ORF">DC041_0011110</name>
</gene>
<dbReference type="EMBL" id="QMKO01001782">
    <property type="protein sequence ID" value="RTG86611.1"/>
    <property type="molecule type" value="Genomic_DNA"/>
</dbReference>
<comment type="caution">
    <text evidence="1">The sequence shown here is derived from an EMBL/GenBank/DDBJ whole genome shotgun (WGS) entry which is preliminary data.</text>
</comment>
<evidence type="ECO:0000313" key="1">
    <source>
        <dbReference type="EMBL" id="RTG86611.1"/>
    </source>
</evidence>
<dbReference type="STRING" id="6184.A0A430QFZ3"/>
<name>A0A430QFZ3_SCHBO</name>
<sequence length="126" mass="15040">MRYYFIITVYFEKFFETLIQSFLHRRDLQPDISVVQNQPFEIMRNNVSNFEEPIGHFSNQVCSSHHHNTGSDEDETSKYRSTQLLVSSLSFLRRRSTTEMIPITLDEIFRLGTIYYEDSLNVNRNF</sequence>
<protein>
    <submittedName>
        <fullName evidence="1">Uncharacterized protein</fullName>
    </submittedName>
</protein>
<reference evidence="1 2" key="1">
    <citation type="journal article" date="2019" name="PLoS Pathog.">
        <title>Genome sequence of the bovine parasite Schistosoma bovis Tanzania.</title>
        <authorList>
            <person name="Oey H."/>
            <person name="Zakrzewski M."/>
            <person name="Gobert G."/>
            <person name="Gravermann K."/>
            <person name="Stoye J."/>
            <person name="Jones M."/>
            <person name="Mcmanus D."/>
            <person name="Krause L."/>
        </authorList>
    </citation>
    <scope>NUCLEOTIDE SEQUENCE [LARGE SCALE GENOMIC DNA]</scope>
    <source>
        <strain evidence="1 2">TAN1997</strain>
    </source>
</reference>
<accession>A0A430QFZ3</accession>
<dbReference type="Proteomes" id="UP000290809">
    <property type="component" value="Unassembled WGS sequence"/>
</dbReference>
<evidence type="ECO:0000313" key="2">
    <source>
        <dbReference type="Proteomes" id="UP000290809"/>
    </source>
</evidence>
<proteinExistence type="predicted"/>
<organism evidence="1 2">
    <name type="scientific">Schistosoma bovis</name>
    <name type="common">Blood fluke</name>
    <dbReference type="NCBI Taxonomy" id="6184"/>
    <lineage>
        <taxon>Eukaryota</taxon>
        <taxon>Metazoa</taxon>
        <taxon>Spiralia</taxon>
        <taxon>Lophotrochozoa</taxon>
        <taxon>Platyhelminthes</taxon>
        <taxon>Trematoda</taxon>
        <taxon>Digenea</taxon>
        <taxon>Strigeidida</taxon>
        <taxon>Schistosomatoidea</taxon>
        <taxon>Schistosomatidae</taxon>
        <taxon>Schistosoma</taxon>
    </lineage>
</organism>